<dbReference type="SUPFAM" id="SSF55874">
    <property type="entry name" value="ATPase domain of HSP90 chaperone/DNA topoisomerase II/histidine kinase"/>
    <property type="match status" value="1"/>
</dbReference>
<proteinExistence type="predicted"/>
<keyword evidence="5" id="KW-0902">Two-component regulatory system</keyword>
<dbReference type="PROSITE" id="PS50109">
    <property type="entry name" value="HIS_KIN"/>
    <property type="match status" value="1"/>
</dbReference>
<accession>A0A9D1E6H4</accession>
<dbReference type="InterPro" id="IPR008358">
    <property type="entry name" value="Sig_transdc_His_kin/Pase_MprB"/>
</dbReference>
<keyword evidence="4 7" id="KW-0418">Kinase</keyword>
<evidence type="ECO:0000259" key="6">
    <source>
        <dbReference type="PROSITE" id="PS50109"/>
    </source>
</evidence>
<comment type="catalytic activity">
    <reaction evidence="1">
        <text>ATP + protein L-histidine = ADP + protein N-phospho-L-histidine.</text>
        <dbReference type="EC" id="2.7.13.3"/>
    </reaction>
</comment>
<dbReference type="Pfam" id="PF02518">
    <property type="entry name" value="HATPase_c"/>
    <property type="match status" value="1"/>
</dbReference>
<dbReference type="InterPro" id="IPR005467">
    <property type="entry name" value="His_kinase_dom"/>
</dbReference>
<dbReference type="SMART" id="SM00388">
    <property type="entry name" value="HisKA"/>
    <property type="match status" value="1"/>
</dbReference>
<evidence type="ECO:0000313" key="7">
    <source>
        <dbReference type="EMBL" id="HIR66974.1"/>
    </source>
</evidence>
<dbReference type="InterPro" id="IPR003594">
    <property type="entry name" value="HATPase_dom"/>
</dbReference>
<dbReference type="EC" id="2.7.13.3" evidence="2"/>
<dbReference type="EMBL" id="DVHK01000067">
    <property type="protein sequence ID" value="HIR66974.1"/>
    <property type="molecule type" value="Genomic_DNA"/>
</dbReference>
<name>A0A9D1E6H4_9FIRM</name>
<evidence type="ECO:0000313" key="8">
    <source>
        <dbReference type="Proteomes" id="UP000823913"/>
    </source>
</evidence>
<dbReference type="GO" id="GO:0000155">
    <property type="term" value="F:phosphorelay sensor kinase activity"/>
    <property type="evidence" value="ECO:0007669"/>
    <property type="project" value="InterPro"/>
</dbReference>
<dbReference type="PANTHER" id="PTHR43547:SF2">
    <property type="entry name" value="HYBRID SIGNAL TRANSDUCTION HISTIDINE KINASE C"/>
    <property type="match status" value="1"/>
</dbReference>
<dbReference type="SMART" id="SM00387">
    <property type="entry name" value="HATPase_c"/>
    <property type="match status" value="1"/>
</dbReference>
<dbReference type="PRINTS" id="PR01780">
    <property type="entry name" value="LANTIREGPROT"/>
</dbReference>
<dbReference type="InterPro" id="IPR003661">
    <property type="entry name" value="HisK_dim/P_dom"/>
</dbReference>
<keyword evidence="4 7" id="KW-0808">Transferase</keyword>
<comment type="caution">
    <text evidence="7">The sequence shown here is derived from an EMBL/GenBank/DDBJ whole genome shotgun (WGS) entry which is preliminary data.</text>
</comment>
<dbReference type="Gene3D" id="3.30.565.10">
    <property type="entry name" value="Histidine kinase-like ATPase, C-terminal domain"/>
    <property type="match status" value="1"/>
</dbReference>
<dbReference type="InterPro" id="IPR036890">
    <property type="entry name" value="HATPase_C_sf"/>
</dbReference>
<feature type="domain" description="Histidine kinase" evidence="6">
    <location>
        <begin position="92"/>
        <end position="301"/>
    </location>
</feature>
<dbReference type="Proteomes" id="UP000823913">
    <property type="component" value="Unassembled WGS sequence"/>
</dbReference>
<reference evidence="7" key="1">
    <citation type="submission" date="2020-10" db="EMBL/GenBank/DDBJ databases">
        <authorList>
            <person name="Gilroy R."/>
        </authorList>
    </citation>
    <scope>NUCLEOTIDE SEQUENCE</scope>
    <source>
        <strain evidence="7">ChiW16-3235</strain>
    </source>
</reference>
<dbReference type="SUPFAM" id="SSF47384">
    <property type="entry name" value="Homodimeric domain of signal transducing histidine kinase"/>
    <property type="match status" value="1"/>
</dbReference>
<sequence length="302" mass="33396">MVVFIVLFAISALAAAYFAARYFLLRSSLNKCTVELQEINADLTQNHVLRLPSPEKPLGAFIAAVNDMLARIRAERVSYAERERAFRSQIEAISHDLRTPLTVIVGYIRIMQTDGAFSDELLGTILRKARSMQKLIAAFYEYSRVISGDISLSPAVFDAGKQLRETFADNCVVLEDKELEVVAHFAEYPMLIYADPSAFERIVVNLLHNAARYAKNFFEISFCQSGDSAVALFKNDAPDLAPEQVGQLFERFYTADNSRSAGGTGLGLTIARNLAQSMGGDLQADLSDGVLTFTLTFPVKKV</sequence>
<keyword evidence="3" id="KW-0597">Phosphoprotein</keyword>
<evidence type="ECO:0000256" key="5">
    <source>
        <dbReference type="ARBA" id="ARBA00023012"/>
    </source>
</evidence>
<dbReference type="PANTHER" id="PTHR43547">
    <property type="entry name" value="TWO-COMPONENT HISTIDINE KINASE"/>
    <property type="match status" value="1"/>
</dbReference>
<protein>
    <recommendedName>
        <fullName evidence="2">histidine kinase</fullName>
        <ecNumber evidence="2">2.7.13.3</ecNumber>
    </recommendedName>
</protein>
<evidence type="ECO:0000256" key="1">
    <source>
        <dbReference type="ARBA" id="ARBA00000085"/>
    </source>
</evidence>
<dbReference type="AlphaFoldDB" id="A0A9D1E6H4"/>
<dbReference type="Gene3D" id="1.10.287.130">
    <property type="match status" value="1"/>
</dbReference>
<dbReference type="CDD" id="cd00082">
    <property type="entry name" value="HisKA"/>
    <property type="match status" value="1"/>
</dbReference>
<evidence type="ECO:0000256" key="2">
    <source>
        <dbReference type="ARBA" id="ARBA00012438"/>
    </source>
</evidence>
<dbReference type="Pfam" id="PF00512">
    <property type="entry name" value="HisKA"/>
    <property type="match status" value="1"/>
</dbReference>
<evidence type="ECO:0000256" key="3">
    <source>
        <dbReference type="ARBA" id="ARBA00022553"/>
    </source>
</evidence>
<dbReference type="GO" id="GO:0016020">
    <property type="term" value="C:membrane"/>
    <property type="evidence" value="ECO:0007669"/>
    <property type="project" value="InterPro"/>
</dbReference>
<reference evidence="7" key="2">
    <citation type="journal article" date="2021" name="PeerJ">
        <title>Extensive microbial diversity within the chicken gut microbiome revealed by metagenomics and culture.</title>
        <authorList>
            <person name="Gilroy R."/>
            <person name="Ravi A."/>
            <person name="Getino M."/>
            <person name="Pursley I."/>
            <person name="Horton D.L."/>
            <person name="Alikhan N.F."/>
            <person name="Baker D."/>
            <person name="Gharbi K."/>
            <person name="Hall N."/>
            <person name="Watson M."/>
            <person name="Adriaenssens E.M."/>
            <person name="Foster-Nyarko E."/>
            <person name="Jarju S."/>
            <person name="Secka A."/>
            <person name="Antonio M."/>
            <person name="Oren A."/>
            <person name="Chaudhuri R.R."/>
            <person name="La Ragione R."/>
            <person name="Hildebrand F."/>
            <person name="Pallen M.J."/>
        </authorList>
    </citation>
    <scope>NUCLEOTIDE SEQUENCE</scope>
    <source>
        <strain evidence="7">ChiW16-3235</strain>
    </source>
</reference>
<evidence type="ECO:0000256" key="4">
    <source>
        <dbReference type="ARBA" id="ARBA00022777"/>
    </source>
</evidence>
<organism evidence="7 8">
    <name type="scientific">Candidatus Coproplasma avicola</name>
    <dbReference type="NCBI Taxonomy" id="2840744"/>
    <lineage>
        <taxon>Bacteria</taxon>
        <taxon>Bacillati</taxon>
        <taxon>Bacillota</taxon>
        <taxon>Clostridia</taxon>
        <taxon>Eubacteriales</taxon>
        <taxon>Candidatus Coproplasma</taxon>
    </lineage>
</organism>
<gene>
    <name evidence="7" type="ORF">IAB94_02865</name>
</gene>
<dbReference type="InterPro" id="IPR036097">
    <property type="entry name" value="HisK_dim/P_sf"/>
</dbReference>